<dbReference type="PROSITE" id="PS50835">
    <property type="entry name" value="IG_LIKE"/>
    <property type="match status" value="1"/>
</dbReference>
<keyword evidence="2" id="KW-0732">Signal</keyword>
<dbReference type="PROSITE" id="PS50853">
    <property type="entry name" value="FN3"/>
    <property type="match status" value="4"/>
</dbReference>
<dbReference type="CDD" id="cd00063">
    <property type="entry name" value="FN3"/>
    <property type="match status" value="3"/>
</dbReference>
<keyword evidence="1" id="KW-0677">Repeat</keyword>
<dbReference type="PANTHER" id="PTHR46708:SF11">
    <property type="entry name" value="RECEPTOR-TYPE TYROSINE-PROTEIN PHOSPHATASE ETA-LIKE"/>
    <property type="match status" value="1"/>
</dbReference>
<feature type="domain" description="Ig-like" evidence="3">
    <location>
        <begin position="1528"/>
        <end position="1633"/>
    </location>
</feature>
<dbReference type="Proteomes" id="UP000596202">
    <property type="component" value="Chromosome"/>
</dbReference>
<feature type="domain" description="Fibronectin type-III" evidence="4">
    <location>
        <begin position="1013"/>
        <end position="1106"/>
    </location>
</feature>
<dbReference type="OrthoDB" id="1488818at2"/>
<dbReference type="EMBL" id="CP068108">
    <property type="protein sequence ID" value="QQT99990.1"/>
    <property type="molecule type" value="Genomic_DNA"/>
</dbReference>
<name>A0A9Q6ZCA7_MYROD</name>
<dbReference type="SUPFAM" id="SSF49265">
    <property type="entry name" value="Fibronectin type III"/>
    <property type="match status" value="3"/>
</dbReference>
<dbReference type="InterPro" id="IPR013783">
    <property type="entry name" value="Ig-like_fold"/>
</dbReference>
<evidence type="ECO:0000259" key="3">
    <source>
        <dbReference type="PROSITE" id="PS50835"/>
    </source>
</evidence>
<dbReference type="InterPro" id="IPR003961">
    <property type="entry name" value="FN3_dom"/>
</dbReference>
<evidence type="ECO:0000256" key="2">
    <source>
        <dbReference type="SAM" id="SignalP"/>
    </source>
</evidence>
<accession>A0A9Q6ZCA7</accession>
<dbReference type="PANTHER" id="PTHR46708">
    <property type="entry name" value="TENASCIN"/>
    <property type="match status" value="1"/>
</dbReference>
<reference evidence="5 6" key="1">
    <citation type="submission" date="2021-01" db="EMBL/GenBank/DDBJ databases">
        <title>FDA dAtabase for Regulatory Grade micrObial Sequences (FDA-ARGOS): Supporting development and validation of Infectious Disease Dx tests.</title>
        <authorList>
            <person name="Sproer C."/>
            <person name="Gronow S."/>
            <person name="Severitt S."/>
            <person name="Schroder I."/>
            <person name="Tallon L."/>
            <person name="Sadzewicz L."/>
            <person name="Zhao X."/>
            <person name="Boylan J."/>
            <person name="Ott S."/>
            <person name="Bowen H."/>
            <person name="Vavikolanu K."/>
            <person name="Mehta A."/>
            <person name="Aluvathingal J."/>
            <person name="Nadendla S."/>
            <person name="Lowell S."/>
            <person name="Myers T."/>
            <person name="Yan Y."/>
            <person name="Sichtig H."/>
        </authorList>
    </citation>
    <scope>NUCLEOTIDE SEQUENCE [LARGE SCALE GENOMIC DNA]</scope>
    <source>
        <strain evidence="5 6">FDAARGOS_1131</strain>
    </source>
</reference>
<evidence type="ECO:0000313" key="6">
    <source>
        <dbReference type="Proteomes" id="UP000596202"/>
    </source>
</evidence>
<dbReference type="SMART" id="SM00060">
    <property type="entry name" value="FN3"/>
    <property type="match status" value="4"/>
</dbReference>
<feature type="domain" description="Fibronectin type-III" evidence="4">
    <location>
        <begin position="471"/>
        <end position="562"/>
    </location>
</feature>
<evidence type="ECO:0000256" key="1">
    <source>
        <dbReference type="ARBA" id="ARBA00022737"/>
    </source>
</evidence>
<dbReference type="Pfam" id="PF13585">
    <property type="entry name" value="CHU_C"/>
    <property type="match status" value="1"/>
</dbReference>
<proteinExistence type="predicted"/>
<dbReference type="Gene3D" id="2.60.40.10">
    <property type="entry name" value="Immunoglobulins"/>
    <property type="match status" value="4"/>
</dbReference>
<evidence type="ECO:0000259" key="4">
    <source>
        <dbReference type="PROSITE" id="PS50853"/>
    </source>
</evidence>
<gene>
    <name evidence="5" type="ORF">I6I88_17790</name>
</gene>
<dbReference type="GeneID" id="93529540"/>
<organism evidence="5 6">
    <name type="scientific">Myroides odoratus</name>
    <name type="common">Flavobacterium odoratum</name>
    <dbReference type="NCBI Taxonomy" id="256"/>
    <lineage>
        <taxon>Bacteria</taxon>
        <taxon>Pseudomonadati</taxon>
        <taxon>Bacteroidota</taxon>
        <taxon>Flavobacteriia</taxon>
        <taxon>Flavobacteriales</taxon>
        <taxon>Flavobacteriaceae</taxon>
        <taxon>Myroides</taxon>
    </lineage>
</organism>
<dbReference type="Pfam" id="PF00041">
    <property type="entry name" value="fn3"/>
    <property type="match status" value="2"/>
</dbReference>
<feature type="domain" description="Fibronectin type-III" evidence="4">
    <location>
        <begin position="198"/>
        <end position="288"/>
    </location>
</feature>
<dbReference type="InterPro" id="IPR036116">
    <property type="entry name" value="FN3_sf"/>
</dbReference>
<feature type="domain" description="Fibronectin type-III" evidence="4">
    <location>
        <begin position="741"/>
        <end position="833"/>
    </location>
</feature>
<evidence type="ECO:0000313" key="5">
    <source>
        <dbReference type="EMBL" id="QQT99990.1"/>
    </source>
</evidence>
<feature type="chain" id="PRO_5040432611" evidence="2">
    <location>
        <begin position="20"/>
        <end position="2000"/>
    </location>
</feature>
<dbReference type="InterPro" id="IPR007110">
    <property type="entry name" value="Ig-like_dom"/>
</dbReference>
<dbReference type="RefSeq" id="WP_002988798.1">
    <property type="nucleotide sequence ID" value="NZ_CP068108.1"/>
</dbReference>
<sequence>MKRITVLFCFLLSIFFTYGQEVTIGTGTASMRQPLSSYHGYSRSAALYTSTEINQVGFINKLAWDIGEIKGDRPVKIYLKEVESATLVAGNWNSFIDGAVVVYEGGFIPGSVGYNTINLHTSFNYTGGVKNLLVLVETNFGGSGNNDGVNGLKIKATAATNMHFQAGTDTTAPTANLSATAERPNLKITFGPEITCFTPTNLVSESNVGTSFTVNWTARTGVTNYDLYLSTTSATPTADATVVPVTGTTHTFEGLTESTQYYVWVRSHCSDTEQSSWIGPLAIKTGLIPMSLPYSENFEGGDVRYGFTNDSTNKWYIGTAVSHGGTKSLYISKDGGTTNEYEPSGAQVSQAFKDIAIPAGTTNININFDWRCKGEGFETTKYDYFRVWAVPVSYIPTAGTQITAATDRIRLGRAEYNNEATFVNENIVFDASAFAGQSMRLVFEWRQDFSSGNQPPAAIDNLTVAVVTCNQPTALTLGTLTGNSIQINWTAAPGVTNYDVYIGTTPDRPAADATVIPVTGTTHTFEGLVPLTQYYIWLRSHCSDTDQSFWTGLNTRTGLVPVAIPYTEDFETEVTYGYTNDTTNKWHIGTAVNNGGTKSLYISKDNGTTYEYQVAGAQVSHAFKDFTIPAGTTELVMNFDWRCVGETSEVDYFRVWVVPVNFTPTAGTQVTAGTNRTRVGRSAYNGNNVFLNENVIVNAAAFAGQTMRVIFEWRQDSSGGTQPPAAIDNLKIKQYTCRDVATTTMQTSNITTTGGTVTWTGTAASYDLYITEGAETPTVTTTPTTNVTAATHTLNNLNPGTQYLVWIRSNCGADDQSAWTGPVILATDMTPATLPYTEDFEGVTNFEYKKNGPTNKWFVGSAVHNQGQKALYISENFGRTHTYNFSGAQVAHVYKDFVIPADASSLAVNFDWISNGEGFTTTVYDYFRIWAVPASFTPTAGTQITAAADRIQVGRPQYNNKTAFERELLEVRVEAFAGQTMRLVFEWRQDGSGGNQPPAAIDNLEVSVIACSRPTNFAFVDRSSDSITVSWTGVNGQDTYEIYYATANTQPGETVTGSVITTDNPYTITGLTANTRYYIWIRTVCSDSEHSVWVPLNDTGVVTGQVPGELPYEDGFEGDNNWTITTNAINKWVVGTAVNNGGTRALYVTKDDGVTNTYSNNTSTVTHAYRDIAIPATASEVRLSFDWRAKGESCCDYIVVWAVPITFDPIPGTQIAAGTNRVQIGGRYNMQDNFTNVIESIEVRNYAGRNMRLVFEWRNDSSGGDDPAGAIDNVKIEEVTCPRVTGLGACAGADYINYGWDQQDGISQWDIAFETTDLPEPNPANVQRVDEPNFSKDGLTVATNYYFYVRNVCSENTNSDWRKIKVRTSNASILDAEPFCAGPEGIIFPNNNTQNGAEEYPYDGAIACVTSVRFPIWYFLKVDQDGELIFDIIQNSQFDANGDAIGTGMDVDFAAFGPFDNLDQACTEAVLGPCAGCTSNSNPNDGRYPMGNLIDCNYSSSPIETLTIRNARRGQIYAVLITNFNRGPGFIKLVQKNANADNAGSTDCKFLCEVDLGPDQYLCPGEVSYTIEANISATGSTEDMVYTWFKDGELMDPTIFNTRKLTVTESGTYRVKVEKDLCEENPEDEVIIRFYDTIELAIPDTISLCDVENVGYAMFEVKRIVEEAIANHPEAQTIKHNYYHTLADYQARINAFEIEELYQSSGNESIFVEVYRDKNEECRGHFKIDLRIRATAYFNAEFAYEGPICINNIGELPIIPGPEFTPGGKFTYKAISHTNAKDPSKEPKGGLSLDATTGTINVEKSTPGVYEVEYFKGVPEGMCGDSVKHTVTITIFEQFEIALDGDCSEGNYHMRVIDVLSNIDMDHAKFEWVGPSGFTADTKEITVSQEGDYTVYIETKEGCYEEQTITLKADEINCLITKGISPNGDGLNDYFDLINYKVKSFKVFNRNGGEVYSHGLGYTREWMGQDKSGNKLPSGTYFYVIETVQKTITGWVQINY</sequence>
<feature type="signal peptide" evidence="2">
    <location>
        <begin position="1"/>
        <end position="19"/>
    </location>
</feature>
<dbReference type="InterPro" id="IPR050991">
    <property type="entry name" value="ECM_Regulatory_Proteins"/>
</dbReference>
<protein>
    <submittedName>
        <fullName evidence="5">Fibronectin type III domain-containing protein</fullName>
    </submittedName>
</protein>